<dbReference type="InterPro" id="IPR004860">
    <property type="entry name" value="LAGLIDADG_dom"/>
</dbReference>
<dbReference type="PROSITE" id="PS50819">
    <property type="entry name" value="INTEIN_ENDONUCLEASE"/>
    <property type="match status" value="1"/>
</dbReference>
<accession>A0A0G1KFJ8</accession>
<organism evidence="2 3">
    <name type="scientific">Candidatus Yanofskybacteria bacterium GW2011_GWA2_44_9</name>
    <dbReference type="NCBI Taxonomy" id="1619025"/>
    <lineage>
        <taxon>Bacteria</taxon>
        <taxon>Candidatus Yanofskyibacteriota</taxon>
    </lineage>
</organism>
<comment type="caution">
    <text evidence="2">The sequence shown here is derived from an EMBL/GenBank/DDBJ whole genome shotgun (WGS) entry which is preliminary data.</text>
</comment>
<dbReference type="Gene3D" id="3.10.28.10">
    <property type="entry name" value="Homing endonucleases"/>
    <property type="match status" value="1"/>
</dbReference>
<gene>
    <name evidence="2" type="ORF">UW79_C0005G0051</name>
</gene>
<dbReference type="GO" id="GO:0004519">
    <property type="term" value="F:endonuclease activity"/>
    <property type="evidence" value="ECO:0007669"/>
    <property type="project" value="InterPro"/>
</dbReference>
<dbReference type="EMBL" id="LCJR01000005">
    <property type="protein sequence ID" value="KKT82526.1"/>
    <property type="molecule type" value="Genomic_DNA"/>
</dbReference>
<proteinExistence type="predicted"/>
<dbReference type="InterPro" id="IPR004042">
    <property type="entry name" value="Intein_endonuc_central"/>
</dbReference>
<dbReference type="AlphaFoldDB" id="A0A0G1KFJ8"/>
<evidence type="ECO:0000259" key="1">
    <source>
        <dbReference type="PROSITE" id="PS50819"/>
    </source>
</evidence>
<reference evidence="2 3" key="1">
    <citation type="journal article" date="2015" name="Nature">
        <title>rRNA introns, odd ribosomes, and small enigmatic genomes across a large radiation of phyla.</title>
        <authorList>
            <person name="Brown C.T."/>
            <person name="Hug L.A."/>
            <person name="Thomas B.C."/>
            <person name="Sharon I."/>
            <person name="Castelle C.J."/>
            <person name="Singh A."/>
            <person name="Wilkins M.J."/>
            <person name="Williams K.H."/>
            <person name="Banfield J.F."/>
        </authorList>
    </citation>
    <scope>NUCLEOTIDE SEQUENCE [LARGE SCALE GENOMIC DNA]</scope>
</reference>
<dbReference type="SUPFAM" id="SSF55608">
    <property type="entry name" value="Homing endonucleases"/>
    <property type="match status" value="1"/>
</dbReference>
<name>A0A0G1KFJ8_9BACT</name>
<dbReference type="InterPro" id="IPR027434">
    <property type="entry name" value="Homing_endonucl"/>
</dbReference>
<dbReference type="Pfam" id="PF14528">
    <property type="entry name" value="LAGLIDADG_3"/>
    <property type="match status" value="1"/>
</dbReference>
<feature type="domain" description="DOD-type homing endonuclease" evidence="1">
    <location>
        <begin position="147"/>
        <end position="295"/>
    </location>
</feature>
<dbReference type="Proteomes" id="UP000034032">
    <property type="component" value="Unassembled WGS sequence"/>
</dbReference>
<protein>
    <recommendedName>
        <fullName evidence="1">DOD-type homing endonuclease domain-containing protein</fullName>
    </recommendedName>
</protein>
<evidence type="ECO:0000313" key="3">
    <source>
        <dbReference type="Proteomes" id="UP000034032"/>
    </source>
</evidence>
<evidence type="ECO:0000313" key="2">
    <source>
        <dbReference type="EMBL" id="KKT82526.1"/>
    </source>
</evidence>
<sequence>MSESIKELRAIFKPKYQRAFLGLIKQSLKLDNQGVADMIGVSRRAVSDWQVEKFSIPLVAVKNLCKKAKLGVPKEIETRDRYWYTHGGGNAGGVEVYKKYGYIGGDPEYRKKKWYEWWDEKGKFNKNAITATLPIHIPRQSADLAEFFGILLGDGGISRRQVTVTVHKIDDKKYADYIKNLIKRLFKIVPSFYLSKKDNVIDIVVSRSELVKFLVNSGLPIGSKVRHQVDVPQWIKRSDKFSASCIRGLFDTDGCLYTDKHLIRGKSYLNCGMNFTNRSIPLLNFFRSKLEKLGYHPTQKTQFSIFLRREQEILRYFKEIGSKNFKCNNKLNEFLKYKYGEVPKWS</sequence>